<dbReference type="CDD" id="cd06170">
    <property type="entry name" value="LuxR_C_like"/>
    <property type="match status" value="1"/>
</dbReference>
<feature type="domain" description="HTH luxR-type" evidence="7">
    <location>
        <begin position="251"/>
        <end position="316"/>
    </location>
</feature>
<dbReference type="Pfam" id="PF00196">
    <property type="entry name" value="GerE"/>
    <property type="match status" value="1"/>
</dbReference>
<dbReference type="GO" id="GO:0003677">
    <property type="term" value="F:DNA binding"/>
    <property type="evidence" value="ECO:0007669"/>
    <property type="project" value="UniProtKB-KW"/>
</dbReference>
<evidence type="ECO:0000256" key="1">
    <source>
        <dbReference type="ARBA" id="ARBA00022553"/>
    </source>
</evidence>
<dbReference type="STRING" id="35752.SAMN05421541_103425"/>
<organism evidence="9 10">
    <name type="scientific">Actinoplanes philippinensis</name>
    <dbReference type="NCBI Taxonomy" id="35752"/>
    <lineage>
        <taxon>Bacteria</taxon>
        <taxon>Bacillati</taxon>
        <taxon>Actinomycetota</taxon>
        <taxon>Actinomycetes</taxon>
        <taxon>Micromonosporales</taxon>
        <taxon>Micromonosporaceae</taxon>
        <taxon>Actinoplanes</taxon>
    </lineage>
</organism>
<evidence type="ECO:0000259" key="7">
    <source>
        <dbReference type="PROSITE" id="PS50043"/>
    </source>
</evidence>
<dbReference type="Gene3D" id="3.40.50.2300">
    <property type="match status" value="1"/>
</dbReference>
<keyword evidence="10" id="KW-1185">Reference proteome</keyword>
<feature type="compositionally biased region" description="Polar residues" evidence="6">
    <location>
        <begin position="20"/>
        <end position="31"/>
    </location>
</feature>
<dbReference type="Pfam" id="PF00072">
    <property type="entry name" value="Response_reg"/>
    <property type="match status" value="1"/>
</dbReference>
<dbReference type="CDD" id="cd17535">
    <property type="entry name" value="REC_NarL-like"/>
    <property type="match status" value="1"/>
</dbReference>
<feature type="region of interest" description="Disordered" evidence="6">
    <location>
        <begin position="1"/>
        <end position="99"/>
    </location>
</feature>
<dbReference type="PANTHER" id="PTHR43214">
    <property type="entry name" value="TWO-COMPONENT RESPONSE REGULATOR"/>
    <property type="match status" value="1"/>
</dbReference>
<dbReference type="SMART" id="SM00421">
    <property type="entry name" value="HTH_LUXR"/>
    <property type="match status" value="1"/>
</dbReference>
<protein>
    <submittedName>
        <fullName evidence="9">DNA-binding response regulator, NarL/FixJ family, contains REC and HTH domains</fullName>
    </submittedName>
</protein>
<dbReference type="InterPro" id="IPR039420">
    <property type="entry name" value="WalR-like"/>
</dbReference>
<dbReference type="InterPro" id="IPR011006">
    <property type="entry name" value="CheY-like_superfamily"/>
</dbReference>
<sequence>MAGVIPSSTSSRPVPAGRSPSVSAGQPSSPGLASHSAARPGSGLGFQFGAGHGPRPGPGAGSQAGPEQGPLPGVASGLQSRPELSLHSRAGRREDDGDEGVRPIRLAIVDDDPLVRAGLRILVGGSPDIEVVAEAGDGAEAVVAADAHWPDVILMDIRMPRVDGLVATRRIRSRGGAPQVIVLTTFDVDEYVLEALRGGASGFLLKDTPPREILAAVRSVAAGAGTLSPSVIRRLIDHVADPAAGTRCASARARLSELTDREREVAVLVGHGRSNAEIAADLQLSLPTVKGHVSRLLSRLDLNNRVQIALLVHDAELL</sequence>
<reference evidence="9 10" key="1">
    <citation type="submission" date="2016-10" db="EMBL/GenBank/DDBJ databases">
        <authorList>
            <person name="de Groot N.N."/>
        </authorList>
    </citation>
    <scope>NUCLEOTIDE SEQUENCE [LARGE SCALE GENOMIC DNA]</scope>
    <source>
        <strain evidence="9 10">DSM 43019</strain>
    </source>
</reference>
<dbReference type="InterPro" id="IPR000792">
    <property type="entry name" value="Tscrpt_reg_LuxR_C"/>
</dbReference>
<dbReference type="SMART" id="SM00448">
    <property type="entry name" value="REC"/>
    <property type="match status" value="1"/>
</dbReference>
<evidence type="ECO:0000256" key="6">
    <source>
        <dbReference type="SAM" id="MobiDB-lite"/>
    </source>
</evidence>
<keyword evidence="4" id="KW-0804">Transcription</keyword>
<keyword evidence="1 5" id="KW-0597">Phosphoprotein</keyword>
<dbReference type="InterPro" id="IPR001789">
    <property type="entry name" value="Sig_transdc_resp-reg_receiver"/>
</dbReference>
<dbReference type="Proteomes" id="UP000199645">
    <property type="component" value="Unassembled WGS sequence"/>
</dbReference>
<evidence type="ECO:0000313" key="10">
    <source>
        <dbReference type="Proteomes" id="UP000199645"/>
    </source>
</evidence>
<accession>A0A1I2D5L7</accession>
<dbReference type="GO" id="GO:0000160">
    <property type="term" value="P:phosphorelay signal transduction system"/>
    <property type="evidence" value="ECO:0007669"/>
    <property type="project" value="InterPro"/>
</dbReference>
<dbReference type="InterPro" id="IPR016032">
    <property type="entry name" value="Sig_transdc_resp-reg_C-effctor"/>
</dbReference>
<gene>
    <name evidence="9" type="ORF">SAMN05421541_103425</name>
</gene>
<dbReference type="PROSITE" id="PS00622">
    <property type="entry name" value="HTH_LUXR_1"/>
    <property type="match status" value="1"/>
</dbReference>
<dbReference type="GO" id="GO:0006355">
    <property type="term" value="P:regulation of DNA-templated transcription"/>
    <property type="evidence" value="ECO:0007669"/>
    <property type="project" value="InterPro"/>
</dbReference>
<evidence type="ECO:0000259" key="8">
    <source>
        <dbReference type="PROSITE" id="PS50110"/>
    </source>
</evidence>
<dbReference type="PRINTS" id="PR00038">
    <property type="entry name" value="HTHLUXR"/>
</dbReference>
<evidence type="ECO:0000256" key="2">
    <source>
        <dbReference type="ARBA" id="ARBA00023015"/>
    </source>
</evidence>
<evidence type="ECO:0000313" key="9">
    <source>
        <dbReference type="EMBL" id="SFE75827.1"/>
    </source>
</evidence>
<feature type="compositionally biased region" description="Polar residues" evidence="6">
    <location>
        <begin position="1"/>
        <end position="12"/>
    </location>
</feature>
<dbReference type="SUPFAM" id="SSF46894">
    <property type="entry name" value="C-terminal effector domain of the bipartite response regulators"/>
    <property type="match status" value="1"/>
</dbReference>
<name>A0A1I2D5L7_9ACTN</name>
<evidence type="ECO:0000256" key="5">
    <source>
        <dbReference type="PROSITE-ProRule" id="PRU00169"/>
    </source>
</evidence>
<evidence type="ECO:0000256" key="4">
    <source>
        <dbReference type="ARBA" id="ARBA00023163"/>
    </source>
</evidence>
<feature type="domain" description="Response regulatory" evidence="8">
    <location>
        <begin position="105"/>
        <end position="221"/>
    </location>
</feature>
<evidence type="ECO:0000256" key="3">
    <source>
        <dbReference type="ARBA" id="ARBA00023125"/>
    </source>
</evidence>
<feature type="modified residue" description="4-aspartylphosphate" evidence="5">
    <location>
        <position position="156"/>
    </location>
</feature>
<dbReference type="PROSITE" id="PS50110">
    <property type="entry name" value="RESPONSE_REGULATORY"/>
    <property type="match status" value="1"/>
</dbReference>
<keyword evidence="3 9" id="KW-0238">DNA-binding</keyword>
<keyword evidence="2" id="KW-0805">Transcription regulation</keyword>
<dbReference type="PANTHER" id="PTHR43214:SF24">
    <property type="entry name" value="TRANSCRIPTIONAL REGULATORY PROTEIN NARL-RELATED"/>
    <property type="match status" value="1"/>
</dbReference>
<dbReference type="AlphaFoldDB" id="A0A1I2D5L7"/>
<feature type="compositionally biased region" description="Gly residues" evidence="6">
    <location>
        <begin position="42"/>
        <end position="62"/>
    </location>
</feature>
<proteinExistence type="predicted"/>
<dbReference type="PROSITE" id="PS50043">
    <property type="entry name" value="HTH_LUXR_2"/>
    <property type="match status" value="1"/>
</dbReference>
<dbReference type="InterPro" id="IPR058245">
    <property type="entry name" value="NreC/VraR/RcsB-like_REC"/>
</dbReference>
<dbReference type="SUPFAM" id="SSF52172">
    <property type="entry name" value="CheY-like"/>
    <property type="match status" value="1"/>
</dbReference>
<dbReference type="EMBL" id="FONV01000003">
    <property type="protein sequence ID" value="SFE75827.1"/>
    <property type="molecule type" value="Genomic_DNA"/>
</dbReference>